<accession>A0ACC2KC66</accession>
<organism evidence="1 2">
    <name type="scientific">Persea americana</name>
    <name type="common">Avocado</name>
    <dbReference type="NCBI Taxonomy" id="3435"/>
    <lineage>
        <taxon>Eukaryota</taxon>
        <taxon>Viridiplantae</taxon>
        <taxon>Streptophyta</taxon>
        <taxon>Embryophyta</taxon>
        <taxon>Tracheophyta</taxon>
        <taxon>Spermatophyta</taxon>
        <taxon>Magnoliopsida</taxon>
        <taxon>Magnoliidae</taxon>
        <taxon>Laurales</taxon>
        <taxon>Lauraceae</taxon>
        <taxon>Persea</taxon>
    </lineage>
</organism>
<proteinExistence type="predicted"/>
<dbReference type="Proteomes" id="UP001234297">
    <property type="component" value="Chromosome 4"/>
</dbReference>
<reference evidence="1 2" key="1">
    <citation type="journal article" date="2022" name="Hortic Res">
        <title>A haplotype resolved chromosomal level avocado genome allows analysis of novel avocado genes.</title>
        <authorList>
            <person name="Nath O."/>
            <person name="Fletcher S.J."/>
            <person name="Hayward A."/>
            <person name="Shaw L.M."/>
            <person name="Masouleh A.K."/>
            <person name="Furtado A."/>
            <person name="Henry R.J."/>
            <person name="Mitter N."/>
        </authorList>
    </citation>
    <scope>NUCLEOTIDE SEQUENCE [LARGE SCALE GENOMIC DNA]</scope>
    <source>
        <strain evidence="2">cv. Hass</strain>
    </source>
</reference>
<gene>
    <name evidence="1" type="ORF">MRB53_014709</name>
</gene>
<name>A0ACC2KC66_PERAE</name>
<evidence type="ECO:0000313" key="1">
    <source>
        <dbReference type="EMBL" id="KAJ8618523.1"/>
    </source>
</evidence>
<comment type="caution">
    <text evidence="1">The sequence shown here is derived from an EMBL/GenBank/DDBJ whole genome shotgun (WGS) entry which is preliminary data.</text>
</comment>
<evidence type="ECO:0000313" key="2">
    <source>
        <dbReference type="Proteomes" id="UP001234297"/>
    </source>
</evidence>
<protein>
    <submittedName>
        <fullName evidence="1">Uncharacterized protein</fullName>
    </submittedName>
</protein>
<keyword evidence="2" id="KW-1185">Reference proteome</keyword>
<dbReference type="EMBL" id="CM056812">
    <property type="protein sequence ID" value="KAJ8618523.1"/>
    <property type="molecule type" value="Genomic_DNA"/>
</dbReference>
<sequence>MTASLVSSLLYFLFVYGDKKMRSGEQVGRTPILLALLALQVRESHSPDLVFLSPKTQTKLERDKVRLVVPAIPHTNHPNAMRSRILRITSTSLIMDVKSNQKIPFSTSVSSSSVCTSEFNLAFTLAAGFLTFNTVVAIVRIREDILAVTFTISFFVFLMIFFWCLSLFEKSPQDSKEKERLKLPIWFLATTLNMMFAYRVWTLIRPGMALGWLVWGMAGSASVITFYFFFVYAEKKSKTGDCNSKPLNRQAEAGIDLVFSNQISNRIEGYVTIPTSGVEVLCPSLPEREKEIAAGFALSLCHAASCQRLSSPSSLPLIGSASVLLEKTTVGKADREIWIVAAKQTWALGSHCPREEDWSRPTVARASFSYSLPPPVACVGEGKEKKC</sequence>